<evidence type="ECO:0000313" key="1">
    <source>
        <dbReference type="EMBL" id="KAJ1354431.1"/>
    </source>
</evidence>
<name>A0AAD5QPU2_PARTN</name>
<sequence length="182" mass="20959">MADVLEDTSSADTDRQIDRQNFNCSQFEIFTHEYRERKEIANCEDHDESHSSCCIPSSSNEDKKRIVNTSRKLQKAVYSLQSMPGSEVISEMINKMKEIGDRLNQLLKLREAEFSTTNVPLAAFDTSDMQLLLGETEVPAARDPFDEVEKSEGTDRKQQNLLLFEADVMLQEYDHLKYGLRR</sequence>
<dbReference type="Proteomes" id="UP001196413">
    <property type="component" value="Unassembled WGS sequence"/>
</dbReference>
<gene>
    <name evidence="1" type="ORF">KIN20_011364</name>
</gene>
<dbReference type="EMBL" id="JAHQIW010002081">
    <property type="protein sequence ID" value="KAJ1354431.1"/>
    <property type="molecule type" value="Genomic_DNA"/>
</dbReference>
<accession>A0AAD5QPU2</accession>
<evidence type="ECO:0000313" key="2">
    <source>
        <dbReference type="Proteomes" id="UP001196413"/>
    </source>
</evidence>
<reference evidence="1" key="1">
    <citation type="submission" date="2021-06" db="EMBL/GenBank/DDBJ databases">
        <title>Parelaphostrongylus tenuis whole genome reference sequence.</title>
        <authorList>
            <person name="Garwood T.J."/>
            <person name="Larsen P.A."/>
            <person name="Fountain-Jones N.M."/>
            <person name="Garbe J.R."/>
            <person name="Macchietto M.G."/>
            <person name="Kania S.A."/>
            <person name="Gerhold R.W."/>
            <person name="Richards J.E."/>
            <person name="Wolf T.M."/>
        </authorList>
    </citation>
    <scope>NUCLEOTIDE SEQUENCE</scope>
    <source>
        <strain evidence="1">MNPRO001-30</strain>
        <tissue evidence="1">Meninges</tissue>
    </source>
</reference>
<organism evidence="1 2">
    <name type="scientific">Parelaphostrongylus tenuis</name>
    <name type="common">Meningeal worm</name>
    <dbReference type="NCBI Taxonomy" id="148309"/>
    <lineage>
        <taxon>Eukaryota</taxon>
        <taxon>Metazoa</taxon>
        <taxon>Ecdysozoa</taxon>
        <taxon>Nematoda</taxon>
        <taxon>Chromadorea</taxon>
        <taxon>Rhabditida</taxon>
        <taxon>Rhabditina</taxon>
        <taxon>Rhabditomorpha</taxon>
        <taxon>Strongyloidea</taxon>
        <taxon>Metastrongylidae</taxon>
        <taxon>Parelaphostrongylus</taxon>
    </lineage>
</organism>
<keyword evidence="2" id="KW-1185">Reference proteome</keyword>
<comment type="caution">
    <text evidence="1">The sequence shown here is derived from an EMBL/GenBank/DDBJ whole genome shotgun (WGS) entry which is preliminary data.</text>
</comment>
<protein>
    <submittedName>
        <fullName evidence="1">Uncharacterized protein</fullName>
    </submittedName>
</protein>
<proteinExistence type="predicted"/>
<dbReference type="AlphaFoldDB" id="A0AAD5QPU2"/>